<feature type="binding site" evidence="6">
    <location>
        <position position="177"/>
    </location>
    <ligand>
        <name>substrate</name>
    </ligand>
</feature>
<comment type="similarity">
    <text evidence="4">Belongs to the glycosyl hydrolase 88 family.</text>
</comment>
<feature type="active site" description="Nucleophile" evidence="5">
    <location>
        <position position="117"/>
    </location>
</feature>
<dbReference type="InterPro" id="IPR008929">
    <property type="entry name" value="Chondroitin_lyas"/>
</dbReference>
<keyword evidence="1 7" id="KW-0732">Signal</keyword>
<feature type="binding site" evidence="6">
    <location>
        <position position="117"/>
    </location>
    <ligand>
        <name>substrate</name>
    </ligand>
</feature>
<dbReference type="Pfam" id="PF07470">
    <property type="entry name" value="Glyco_hydro_88"/>
    <property type="match status" value="1"/>
</dbReference>
<feature type="binding site" evidence="6">
    <location>
        <position position="249"/>
    </location>
    <ligand>
        <name>substrate</name>
    </ligand>
</feature>
<dbReference type="EMBL" id="FNFO01000003">
    <property type="protein sequence ID" value="SDK81758.1"/>
    <property type="molecule type" value="Genomic_DNA"/>
</dbReference>
<evidence type="ECO:0000256" key="2">
    <source>
        <dbReference type="ARBA" id="ARBA00022801"/>
    </source>
</evidence>
<dbReference type="Gene3D" id="1.50.10.100">
    <property type="entry name" value="Chondroitin AC/alginate lyase"/>
    <property type="match status" value="1"/>
</dbReference>
<dbReference type="InterPro" id="IPR012341">
    <property type="entry name" value="6hp_glycosidase-like_sf"/>
</dbReference>
<dbReference type="InterPro" id="IPR052369">
    <property type="entry name" value="UG_Glycosaminoglycan_Hydrolase"/>
</dbReference>
<dbReference type="OrthoDB" id="7210452at2"/>
<dbReference type="PANTHER" id="PTHR36845:SF1">
    <property type="entry name" value="HYDROLASE, PUTATIVE (AFU_ORTHOLOGUE AFUA_7G05090)-RELATED"/>
    <property type="match status" value="1"/>
</dbReference>
<evidence type="ECO:0000256" key="7">
    <source>
        <dbReference type="SAM" id="SignalP"/>
    </source>
</evidence>
<keyword evidence="10" id="KW-1185">Reference proteome</keyword>
<dbReference type="InterPro" id="IPR010905">
    <property type="entry name" value="Glyco_hydro_88"/>
</dbReference>
<dbReference type="PANTHER" id="PTHR36845">
    <property type="entry name" value="HYDROLASE, PUTATIVE (AFU_ORTHOLOGUE AFUA_7G05090)-RELATED"/>
    <property type="match status" value="1"/>
</dbReference>
<evidence type="ECO:0000256" key="3">
    <source>
        <dbReference type="ARBA" id="ARBA00023239"/>
    </source>
</evidence>
<keyword evidence="2 9" id="KW-0378">Hydrolase</keyword>
<dbReference type="InterPro" id="IPR008397">
    <property type="entry name" value="Alginate_lyase_dom"/>
</dbReference>
<evidence type="ECO:0000256" key="4">
    <source>
        <dbReference type="ARBA" id="ARBA00038358"/>
    </source>
</evidence>
<sequence length="779" mass="88443">MHHALRFLLFLLLPIACHPPAVHETAEVPLPLHESLQRAQTQLMRVATLYQDSAGLPRTTRPDGSVRLLASDDWTSGFFPGTLWLLYEYTADPAVQQMAMQYTARLAKEQYNRGTHDLGFMLYNSYGTGYALTGDEAYRDVLVQGARALMSRFRPATGTIRSWDHHATQWQYPVIIDNMMNLELLFAATRLTGDSSFYRVAYQHALTTLRHHFRSDFSSYHVVDYDTTSGEVRQRQTHQGAADESAWARGQAWGLYGFTVAYRETGDAQFLALAQRIATFVLEHPHLPDDKIPYWDFDAPDIPDAPRDASAAAILASALLELSAYSPDMQATYRQTARTILQTLSAPPYRNTAPDASFLLSHSVGHFPEHSEVDVPLNYADYYYVEALLRLHYGEEQRRLATQHPRIFLTTPARLSRAKQLLPTDERSRAALTLLREEADAMVQNGPYSVMEKAFLPPSGDKHDYLSMGIYWWPDSTKRDGLPYVRRDGQINPEVRAISDATYFKNVVEESFQLALVYVFTGEEAYAAHAADLIRHWFLTPETRMNPHLNYGQGVPGHAEGRPYGIIETRDLIKVVDAIGLLQQTAFWTPADEAAMQAWCQAYLRWLRTSRIGQEERDTHNNHGTWYDGQVVTLALYTGQPRIARQTALAFRTRRLDPQLAPDGSQPEELARTRSWDYSIMNLRAMLNMVYLADQVGVNLWSYETAQGSGIPAALRYLQPVARGEREWTTTQIHPLQPEKLWPLVQMAASRETNTFAAQPEGEPSEAYAQELLYYPAQQ</sequence>
<evidence type="ECO:0000313" key="9">
    <source>
        <dbReference type="EMBL" id="SDK81758.1"/>
    </source>
</evidence>
<feature type="binding site" evidence="6">
    <location>
        <position position="253"/>
    </location>
    <ligand>
        <name>substrate</name>
    </ligand>
</feature>
<accession>A0A1G9F0B7</accession>
<dbReference type="GO" id="GO:0052757">
    <property type="term" value="F:chondroitin hydrolase activity"/>
    <property type="evidence" value="ECO:0007669"/>
    <property type="project" value="TreeGrafter"/>
</dbReference>
<dbReference type="RefSeq" id="WP_089681627.1">
    <property type="nucleotide sequence ID" value="NZ_FNFO01000003.1"/>
</dbReference>
<dbReference type="STRING" id="1075417.SAMN05421823_103635"/>
<evidence type="ECO:0000256" key="1">
    <source>
        <dbReference type="ARBA" id="ARBA00022729"/>
    </source>
</evidence>
<feature type="domain" description="Alginate lyase" evidence="8">
    <location>
        <begin position="450"/>
        <end position="728"/>
    </location>
</feature>
<dbReference type="GO" id="GO:0042597">
    <property type="term" value="C:periplasmic space"/>
    <property type="evidence" value="ECO:0007669"/>
    <property type="project" value="InterPro"/>
</dbReference>
<gene>
    <name evidence="9" type="ORF">SAMN05421823_103635</name>
</gene>
<dbReference type="SUPFAM" id="SSF48208">
    <property type="entry name" value="Six-hairpin glycosidases"/>
    <property type="match status" value="1"/>
</dbReference>
<dbReference type="GO" id="GO:0000272">
    <property type="term" value="P:polysaccharide catabolic process"/>
    <property type="evidence" value="ECO:0007669"/>
    <property type="project" value="TreeGrafter"/>
</dbReference>
<dbReference type="AlphaFoldDB" id="A0A1G9F0B7"/>
<evidence type="ECO:0000259" key="8">
    <source>
        <dbReference type="Pfam" id="PF05426"/>
    </source>
</evidence>
<organism evidence="9 10">
    <name type="scientific">Catalinimonas alkaloidigena</name>
    <dbReference type="NCBI Taxonomy" id="1075417"/>
    <lineage>
        <taxon>Bacteria</taxon>
        <taxon>Pseudomonadati</taxon>
        <taxon>Bacteroidota</taxon>
        <taxon>Cytophagia</taxon>
        <taxon>Cytophagales</taxon>
        <taxon>Catalimonadaceae</taxon>
        <taxon>Catalinimonas</taxon>
    </lineage>
</organism>
<evidence type="ECO:0000313" key="10">
    <source>
        <dbReference type="Proteomes" id="UP000198510"/>
    </source>
</evidence>
<proteinExistence type="inferred from homology"/>
<protein>
    <submittedName>
        <fullName evidence="9">Glycosyl Hydrolase Family 88</fullName>
    </submittedName>
</protein>
<feature type="binding site" evidence="6">
    <location>
        <position position="237"/>
    </location>
    <ligand>
        <name>substrate</name>
    </ligand>
</feature>
<feature type="active site" description="Proton donor" evidence="5">
    <location>
        <position position="177"/>
    </location>
</feature>
<dbReference type="Gene3D" id="1.50.10.10">
    <property type="match status" value="1"/>
</dbReference>
<dbReference type="Pfam" id="PF05426">
    <property type="entry name" value="Alginate_lyase"/>
    <property type="match status" value="1"/>
</dbReference>
<dbReference type="InterPro" id="IPR008928">
    <property type="entry name" value="6-hairpin_glycosidase_sf"/>
</dbReference>
<evidence type="ECO:0000256" key="5">
    <source>
        <dbReference type="PIRSR" id="PIRSR610905-1"/>
    </source>
</evidence>
<evidence type="ECO:0000256" key="6">
    <source>
        <dbReference type="PIRSR" id="PIRSR610905-2"/>
    </source>
</evidence>
<keyword evidence="3" id="KW-0456">Lyase</keyword>
<dbReference type="SUPFAM" id="SSF48230">
    <property type="entry name" value="Chondroitin AC/alginate lyase"/>
    <property type="match status" value="1"/>
</dbReference>
<reference evidence="9 10" key="1">
    <citation type="submission" date="2016-10" db="EMBL/GenBank/DDBJ databases">
        <authorList>
            <person name="de Groot N.N."/>
        </authorList>
    </citation>
    <scope>NUCLEOTIDE SEQUENCE [LARGE SCALE GENOMIC DNA]</scope>
    <source>
        <strain evidence="9 10">DSM 25186</strain>
    </source>
</reference>
<dbReference type="GO" id="GO:0016829">
    <property type="term" value="F:lyase activity"/>
    <property type="evidence" value="ECO:0007669"/>
    <property type="project" value="UniProtKB-KW"/>
</dbReference>
<name>A0A1G9F0B7_9BACT</name>
<feature type="chain" id="PRO_5011461324" evidence="7">
    <location>
        <begin position="24"/>
        <end position="779"/>
    </location>
</feature>
<feature type="signal peptide" evidence="7">
    <location>
        <begin position="1"/>
        <end position="23"/>
    </location>
</feature>
<dbReference type="Proteomes" id="UP000198510">
    <property type="component" value="Unassembled WGS sequence"/>
</dbReference>